<sequence length="180" mass="20233">MLTGDRVVLAPVREVDLPAFYAAHVNIRNRGAYFPLGVLSESTLKSRFAQTGFWEKEEGTLLIRNAEGQLVGHIEFFPPVGYWDAFELSYQLYDDAYSGRGYTTEAVQLLVDYLFGAKKKHRIQLVIVPGNAASTRIAEKCGFVYEGRVRGAFFNDGRNHDVDLFGLVRTDPRPWHATGS</sequence>
<evidence type="ECO:0000313" key="2">
    <source>
        <dbReference type="EMBL" id="GAA1797219.1"/>
    </source>
</evidence>
<dbReference type="InterPro" id="IPR051908">
    <property type="entry name" value="Ribosomal_N-acetyltransferase"/>
</dbReference>
<dbReference type="EMBL" id="BAAANJ010000001">
    <property type="protein sequence ID" value="GAA1797219.1"/>
    <property type="molecule type" value="Genomic_DNA"/>
</dbReference>
<accession>A0ABN2LR08</accession>
<evidence type="ECO:0000313" key="3">
    <source>
        <dbReference type="Proteomes" id="UP001500002"/>
    </source>
</evidence>
<dbReference type="InterPro" id="IPR000182">
    <property type="entry name" value="GNAT_dom"/>
</dbReference>
<organism evidence="2 3">
    <name type="scientific">Agromyces neolithicus</name>
    <dbReference type="NCBI Taxonomy" id="269420"/>
    <lineage>
        <taxon>Bacteria</taxon>
        <taxon>Bacillati</taxon>
        <taxon>Actinomycetota</taxon>
        <taxon>Actinomycetes</taxon>
        <taxon>Micrococcales</taxon>
        <taxon>Microbacteriaceae</taxon>
        <taxon>Agromyces</taxon>
    </lineage>
</organism>
<name>A0ABN2LR08_9MICO</name>
<dbReference type="Pfam" id="PF13302">
    <property type="entry name" value="Acetyltransf_3"/>
    <property type="match status" value="1"/>
</dbReference>
<keyword evidence="3" id="KW-1185">Reference proteome</keyword>
<proteinExistence type="predicted"/>
<comment type="caution">
    <text evidence="2">The sequence shown here is derived from an EMBL/GenBank/DDBJ whole genome shotgun (WGS) entry which is preliminary data.</text>
</comment>
<dbReference type="PANTHER" id="PTHR43441:SF2">
    <property type="entry name" value="FAMILY ACETYLTRANSFERASE, PUTATIVE (AFU_ORTHOLOGUE AFUA_7G00850)-RELATED"/>
    <property type="match status" value="1"/>
</dbReference>
<dbReference type="Gene3D" id="3.40.630.30">
    <property type="match status" value="1"/>
</dbReference>
<feature type="domain" description="N-acetyltransferase" evidence="1">
    <location>
        <begin position="7"/>
        <end position="174"/>
    </location>
</feature>
<reference evidence="2 3" key="1">
    <citation type="journal article" date="2019" name="Int. J. Syst. Evol. Microbiol.">
        <title>The Global Catalogue of Microorganisms (GCM) 10K type strain sequencing project: providing services to taxonomists for standard genome sequencing and annotation.</title>
        <authorList>
            <consortium name="The Broad Institute Genomics Platform"/>
            <consortium name="The Broad Institute Genome Sequencing Center for Infectious Disease"/>
            <person name="Wu L."/>
            <person name="Ma J."/>
        </authorList>
    </citation>
    <scope>NUCLEOTIDE SEQUENCE [LARGE SCALE GENOMIC DNA]</scope>
    <source>
        <strain evidence="2 3">JCM 14322</strain>
    </source>
</reference>
<evidence type="ECO:0000259" key="1">
    <source>
        <dbReference type="PROSITE" id="PS51186"/>
    </source>
</evidence>
<gene>
    <name evidence="2" type="ORF">GCM10009749_00910</name>
</gene>
<dbReference type="PANTHER" id="PTHR43441">
    <property type="entry name" value="RIBOSOMAL-PROTEIN-SERINE ACETYLTRANSFERASE"/>
    <property type="match status" value="1"/>
</dbReference>
<dbReference type="SUPFAM" id="SSF55729">
    <property type="entry name" value="Acyl-CoA N-acyltransferases (Nat)"/>
    <property type="match status" value="1"/>
</dbReference>
<dbReference type="RefSeq" id="WP_344292299.1">
    <property type="nucleotide sequence ID" value="NZ_BAAANJ010000001.1"/>
</dbReference>
<dbReference type="Proteomes" id="UP001500002">
    <property type="component" value="Unassembled WGS sequence"/>
</dbReference>
<dbReference type="InterPro" id="IPR016181">
    <property type="entry name" value="Acyl_CoA_acyltransferase"/>
</dbReference>
<dbReference type="PROSITE" id="PS51186">
    <property type="entry name" value="GNAT"/>
    <property type="match status" value="1"/>
</dbReference>
<protein>
    <recommendedName>
        <fullName evidence="1">N-acetyltransferase domain-containing protein</fullName>
    </recommendedName>
</protein>